<name>A0AAD6TV00_9AGAR</name>
<proteinExistence type="inferred from homology"/>
<dbReference type="GO" id="GO:0005524">
    <property type="term" value="F:ATP binding"/>
    <property type="evidence" value="ECO:0007669"/>
    <property type="project" value="UniProtKB-UniRule"/>
</dbReference>
<feature type="domain" description="Protein kinase" evidence="5">
    <location>
        <begin position="22"/>
        <end position="290"/>
    </location>
</feature>
<comment type="caution">
    <text evidence="6">The sequence shown here is derived from an EMBL/GenBank/DDBJ whole genome shotgun (WGS) entry which is preliminary data.</text>
</comment>
<evidence type="ECO:0000256" key="2">
    <source>
        <dbReference type="ARBA" id="ARBA00022840"/>
    </source>
</evidence>
<evidence type="ECO:0000256" key="3">
    <source>
        <dbReference type="PROSITE-ProRule" id="PRU10141"/>
    </source>
</evidence>
<dbReference type="SUPFAM" id="SSF56112">
    <property type="entry name" value="Protein kinase-like (PK-like)"/>
    <property type="match status" value="1"/>
</dbReference>
<dbReference type="Gene3D" id="1.10.510.10">
    <property type="entry name" value="Transferase(Phosphotransferase) domain 1"/>
    <property type="match status" value="1"/>
</dbReference>
<dbReference type="GO" id="GO:0044773">
    <property type="term" value="P:mitotic DNA damage checkpoint signaling"/>
    <property type="evidence" value="ECO:0007669"/>
    <property type="project" value="TreeGrafter"/>
</dbReference>
<gene>
    <name evidence="6" type="ORF">B0H15DRAFT_1025820</name>
</gene>
<dbReference type="InterPro" id="IPR017441">
    <property type="entry name" value="Protein_kinase_ATP_BS"/>
</dbReference>
<evidence type="ECO:0000256" key="4">
    <source>
        <dbReference type="RuleBase" id="RU000304"/>
    </source>
</evidence>
<dbReference type="PROSITE" id="PS00108">
    <property type="entry name" value="PROTEIN_KINASE_ST"/>
    <property type="match status" value="1"/>
</dbReference>
<accession>A0AAD6TV00</accession>
<dbReference type="Proteomes" id="UP001222325">
    <property type="component" value="Unassembled WGS sequence"/>
</dbReference>
<dbReference type="SMART" id="SM00220">
    <property type="entry name" value="S_TKc"/>
    <property type="match status" value="1"/>
</dbReference>
<dbReference type="PANTHER" id="PTHR44167">
    <property type="entry name" value="OVARIAN-SPECIFIC SERINE/THREONINE-PROTEIN KINASE LOK-RELATED"/>
    <property type="match status" value="1"/>
</dbReference>
<dbReference type="GO" id="GO:0004674">
    <property type="term" value="F:protein serine/threonine kinase activity"/>
    <property type="evidence" value="ECO:0007669"/>
    <property type="project" value="UniProtKB-KW"/>
</dbReference>
<dbReference type="PROSITE" id="PS50011">
    <property type="entry name" value="PROTEIN_KINASE_DOM"/>
    <property type="match status" value="1"/>
</dbReference>
<dbReference type="PANTHER" id="PTHR44167:SF30">
    <property type="entry name" value="PHOSPHORYLASE KINASE"/>
    <property type="match status" value="1"/>
</dbReference>
<organism evidence="6 7">
    <name type="scientific">Mycena belliarum</name>
    <dbReference type="NCBI Taxonomy" id="1033014"/>
    <lineage>
        <taxon>Eukaryota</taxon>
        <taxon>Fungi</taxon>
        <taxon>Dikarya</taxon>
        <taxon>Basidiomycota</taxon>
        <taxon>Agaricomycotina</taxon>
        <taxon>Agaricomycetes</taxon>
        <taxon>Agaricomycetidae</taxon>
        <taxon>Agaricales</taxon>
        <taxon>Marasmiineae</taxon>
        <taxon>Mycenaceae</taxon>
        <taxon>Mycena</taxon>
    </lineage>
</organism>
<comment type="similarity">
    <text evidence="4">Belongs to the protein kinase superfamily.</text>
</comment>
<evidence type="ECO:0000256" key="1">
    <source>
        <dbReference type="ARBA" id="ARBA00022741"/>
    </source>
</evidence>
<dbReference type="InterPro" id="IPR000719">
    <property type="entry name" value="Prot_kinase_dom"/>
</dbReference>
<keyword evidence="1 3" id="KW-0547">Nucleotide-binding</keyword>
<protein>
    <submittedName>
        <fullName evidence="6">Kinase-like domain-containing protein</fullName>
    </submittedName>
</protein>
<sequence>MLRATSYNLPDLTGELIDGGTLKIVCLLGAGAYGKVYKALDTASAPDAPIYYAVKCMPRHEPGSREAKMQEQELRLHRMVGGHPRVITFHRQFATHAFVFAVLDLSPGGDFFDALVGRRCFSENPHLIKTVIGELLDAVEFCHRNSVYHRDIKPENILCNSAGTDIRLADFGLATQIGVSRQFGCGSRIYMSPESIDRAYTNGCYSSRHSDLWAISIIFTNMISGRHPWLSAELSDAGFRGFRSENDYLLRTLKITRPANALLQRCFHMNPLRRPTLEEFRQAVDGIDLFSLEETPSAVPTSPPPQVPRLHFSVSPALSPKCVVAAPAFSTRELEYPKLTPIVAFHNNIMLHVPQPMKLAPLILRSCFSSSSSGSFGSDPSTSSSCPSLATSDSYAPSVSTASDLSSPATPFATDTDMRVRIVDLVAENGCGPLSAPRPRAHHGQFLFPCSSISTSNFSECHIVAGQVPPTLRRKKSRTVGVATVSK</sequence>
<dbReference type="AlphaFoldDB" id="A0AAD6TV00"/>
<dbReference type="InterPro" id="IPR011009">
    <property type="entry name" value="Kinase-like_dom_sf"/>
</dbReference>
<keyword evidence="4" id="KW-0723">Serine/threonine-protein kinase</keyword>
<reference evidence="6" key="1">
    <citation type="submission" date="2023-03" db="EMBL/GenBank/DDBJ databases">
        <title>Massive genome expansion in bonnet fungi (Mycena s.s.) driven by repeated elements and novel gene families across ecological guilds.</title>
        <authorList>
            <consortium name="Lawrence Berkeley National Laboratory"/>
            <person name="Harder C.B."/>
            <person name="Miyauchi S."/>
            <person name="Viragh M."/>
            <person name="Kuo A."/>
            <person name="Thoen E."/>
            <person name="Andreopoulos B."/>
            <person name="Lu D."/>
            <person name="Skrede I."/>
            <person name="Drula E."/>
            <person name="Henrissat B."/>
            <person name="Morin E."/>
            <person name="Kohler A."/>
            <person name="Barry K."/>
            <person name="LaButti K."/>
            <person name="Morin E."/>
            <person name="Salamov A."/>
            <person name="Lipzen A."/>
            <person name="Mereny Z."/>
            <person name="Hegedus B."/>
            <person name="Baldrian P."/>
            <person name="Stursova M."/>
            <person name="Weitz H."/>
            <person name="Taylor A."/>
            <person name="Grigoriev I.V."/>
            <person name="Nagy L.G."/>
            <person name="Martin F."/>
            <person name="Kauserud H."/>
        </authorList>
    </citation>
    <scope>NUCLEOTIDE SEQUENCE</scope>
    <source>
        <strain evidence="6">CBHHK173m</strain>
    </source>
</reference>
<evidence type="ECO:0000259" key="5">
    <source>
        <dbReference type="PROSITE" id="PS50011"/>
    </source>
</evidence>
<keyword evidence="7" id="KW-1185">Reference proteome</keyword>
<evidence type="ECO:0000313" key="7">
    <source>
        <dbReference type="Proteomes" id="UP001222325"/>
    </source>
</evidence>
<dbReference type="Pfam" id="PF00069">
    <property type="entry name" value="Pkinase"/>
    <property type="match status" value="1"/>
</dbReference>
<feature type="binding site" evidence="3">
    <location>
        <position position="55"/>
    </location>
    <ligand>
        <name>ATP</name>
        <dbReference type="ChEBI" id="CHEBI:30616"/>
    </ligand>
</feature>
<evidence type="ECO:0000313" key="6">
    <source>
        <dbReference type="EMBL" id="KAJ7078567.1"/>
    </source>
</evidence>
<keyword evidence="6" id="KW-0808">Transferase</keyword>
<dbReference type="PROSITE" id="PS00107">
    <property type="entry name" value="PROTEIN_KINASE_ATP"/>
    <property type="match status" value="1"/>
</dbReference>
<dbReference type="GO" id="GO:0005634">
    <property type="term" value="C:nucleus"/>
    <property type="evidence" value="ECO:0007669"/>
    <property type="project" value="TreeGrafter"/>
</dbReference>
<keyword evidence="6" id="KW-0418">Kinase</keyword>
<dbReference type="InterPro" id="IPR008271">
    <property type="entry name" value="Ser/Thr_kinase_AS"/>
</dbReference>
<dbReference type="EMBL" id="JARJCN010000065">
    <property type="protein sequence ID" value="KAJ7078567.1"/>
    <property type="molecule type" value="Genomic_DNA"/>
</dbReference>
<keyword evidence="2 3" id="KW-0067">ATP-binding</keyword>